<proteinExistence type="predicted"/>
<organism evidence="1">
    <name type="scientific">Diadromus pulchellus ascovirus 4a</name>
    <dbReference type="NCBI Taxonomy" id="158683"/>
    <lineage>
        <taxon>Viruses</taxon>
        <taxon>Varidnaviria</taxon>
        <taxon>Bamfordvirae</taxon>
        <taxon>Nucleocytoviricota</taxon>
        <taxon>Megaviricetes</taxon>
        <taxon>Pimascovirales</taxon>
        <taxon>Pimascovirales incertae sedis</taxon>
        <taxon>Ascoviridae</taxon>
        <taxon>Toursvirus</taxon>
        <taxon>Toursvirus dptv1a</taxon>
    </lineage>
</organism>
<sequence length="146" mass="17529">MRNDSLHDVLKVHVVLFVLQKVFRNIVQRIAVEFVVLAHHLDQIDTQHALYVYILYIGRRKRFRRPLHGCYLSLFVYHPEVGELVHAHVVRAVDHKFKVESKYVPSRYNVRLLLLDELCERDDQIPFAVYHRQRSVLYDRTRPQCQ</sequence>
<accession>Q9DSV6</accession>
<dbReference type="EMBL" id="AJ279812">
    <property type="protein sequence ID" value="CAC19129.1"/>
    <property type="molecule type" value="Genomic_DNA"/>
</dbReference>
<name>Q9DSV6_9VIRU</name>
<reference evidence="1" key="1">
    <citation type="journal article" date="2000" name="J. Gen. Virol.">
        <title>Phylogenetic position of the Diadromus pulchellus ascovirus DNA polymerase among viruses with large double-stranded DNA genomes.</title>
        <authorList>
            <person name="Stasiak K."/>
            <person name="Demattei M.V."/>
            <person name="Federici B.A."/>
            <person name="Bigot Y."/>
        </authorList>
    </citation>
    <scope>NUCLEOTIDE SEQUENCE</scope>
</reference>
<protein>
    <submittedName>
        <fullName evidence="1">Uncharacterized protein</fullName>
    </submittedName>
</protein>
<evidence type="ECO:0000313" key="1">
    <source>
        <dbReference type="EMBL" id="CAC19129.1"/>
    </source>
</evidence>